<dbReference type="EMBL" id="JANSUY010000012">
    <property type="protein sequence ID" value="MCR9016027.1"/>
    <property type="molecule type" value="Genomic_DNA"/>
</dbReference>
<dbReference type="SUPFAM" id="SSF46785">
    <property type="entry name" value="Winged helix' DNA-binding domain"/>
    <property type="match status" value="1"/>
</dbReference>
<evidence type="ECO:0000313" key="6">
    <source>
        <dbReference type="Proteomes" id="UP001142175"/>
    </source>
</evidence>
<dbReference type="GO" id="GO:0003677">
    <property type="term" value="F:DNA binding"/>
    <property type="evidence" value="ECO:0007669"/>
    <property type="project" value="UniProtKB-KW"/>
</dbReference>
<dbReference type="PANTHER" id="PTHR38445">
    <property type="entry name" value="HTH-TYPE TRANSCRIPTIONAL REPRESSOR YTRA"/>
    <property type="match status" value="1"/>
</dbReference>
<dbReference type="AlphaFoldDB" id="A0A9X2P610"/>
<keyword evidence="2" id="KW-0238">DNA-binding</keyword>
<reference evidence="5" key="1">
    <citation type="submission" date="2022-08" db="EMBL/GenBank/DDBJ databases">
        <authorList>
            <person name="Zhang D."/>
        </authorList>
    </citation>
    <scope>NUCLEOTIDE SEQUENCE</scope>
    <source>
        <strain evidence="5">XJ19-11</strain>
    </source>
</reference>
<keyword evidence="1" id="KW-0805">Transcription regulation</keyword>
<dbReference type="InterPro" id="IPR028082">
    <property type="entry name" value="Peripla_BP_I"/>
</dbReference>
<evidence type="ECO:0000256" key="2">
    <source>
        <dbReference type="ARBA" id="ARBA00023125"/>
    </source>
</evidence>
<evidence type="ECO:0000259" key="4">
    <source>
        <dbReference type="PROSITE" id="PS50949"/>
    </source>
</evidence>
<dbReference type="Gene3D" id="1.10.10.10">
    <property type="entry name" value="Winged helix-like DNA-binding domain superfamily/Winged helix DNA-binding domain"/>
    <property type="match status" value="1"/>
</dbReference>
<gene>
    <name evidence="5" type="ORF">NU887_13355</name>
</gene>
<name>A0A9X2P610_9BACT</name>
<evidence type="ECO:0000256" key="3">
    <source>
        <dbReference type="ARBA" id="ARBA00023163"/>
    </source>
</evidence>
<proteinExistence type="predicted"/>
<evidence type="ECO:0000256" key="1">
    <source>
        <dbReference type="ARBA" id="ARBA00023015"/>
    </source>
</evidence>
<organism evidence="5 6">
    <name type="scientific">Aquiflexum gelatinilyticum</name>
    <dbReference type="NCBI Taxonomy" id="2961943"/>
    <lineage>
        <taxon>Bacteria</taxon>
        <taxon>Pseudomonadati</taxon>
        <taxon>Bacteroidota</taxon>
        <taxon>Cytophagia</taxon>
        <taxon>Cytophagales</taxon>
        <taxon>Cyclobacteriaceae</taxon>
        <taxon>Aquiflexum</taxon>
    </lineage>
</organism>
<dbReference type="Pfam" id="PF13377">
    <property type="entry name" value="Peripla_BP_3"/>
    <property type="match status" value="1"/>
</dbReference>
<dbReference type="Gene3D" id="3.40.50.2300">
    <property type="match status" value="1"/>
</dbReference>
<comment type="caution">
    <text evidence="5">The sequence shown here is derived from an EMBL/GenBank/DDBJ whole genome shotgun (WGS) entry which is preliminary data.</text>
</comment>
<dbReference type="Pfam" id="PF00392">
    <property type="entry name" value="GntR"/>
    <property type="match status" value="1"/>
</dbReference>
<evidence type="ECO:0000313" key="5">
    <source>
        <dbReference type="EMBL" id="MCR9016027.1"/>
    </source>
</evidence>
<dbReference type="SUPFAM" id="SSF53822">
    <property type="entry name" value="Periplasmic binding protein-like I"/>
    <property type="match status" value="1"/>
</dbReference>
<dbReference type="CDD" id="cd07377">
    <property type="entry name" value="WHTH_GntR"/>
    <property type="match status" value="1"/>
</dbReference>
<dbReference type="RefSeq" id="WP_241141978.1">
    <property type="nucleotide sequence ID" value="NZ_JANSUY010000012.1"/>
</dbReference>
<sequence length="345" mass="39830">MTMFDKMDKINNGSKTPKYQQVVNLILEDIESGRLKIGERISSINEMSFDFLLSRDTVEKAYNELKDRGIITSVKGKGFYVSSTNTSNKLKVLLLFNKLSSYKKIIYYSVLETLGEKATVDIHVHHYNKSMVQELLERNMGKYHYYVLAPHFYDEDSHLMDSYDIARQFPENKLLIMDRAVKGHENEFPGVYQDFEKDIFHALEDGIEHLKKYQKLKLVYPRGLMYPPEIVDGFKKFCFYYNFDNVILDGIDAEPLYEGDVYITLAETDLVNVVKKSREQGLELGKAVGLISYNDTPLKEILADGITTISTDFEHMGKRIAELILGKTTEKVSKNPFKMTVRKTL</sequence>
<feature type="domain" description="HTH gntR-type" evidence="4">
    <location>
        <begin position="16"/>
        <end position="84"/>
    </location>
</feature>
<dbReference type="PANTHER" id="PTHR38445:SF10">
    <property type="entry name" value="GNTR-FAMILY TRANSCRIPTIONAL REGULATOR"/>
    <property type="match status" value="1"/>
</dbReference>
<dbReference type="InterPro" id="IPR036390">
    <property type="entry name" value="WH_DNA-bd_sf"/>
</dbReference>
<dbReference type="SMART" id="SM00345">
    <property type="entry name" value="HTH_GNTR"/>
    <property type="match status" value="1"/>
</dbReference>
<dbReference type="InterPro" id="IPR046335">
    <property type="entry name" value="LacI/GalR-like_sensor"/>
</dbReference>
<keyword evidence="3" id="KW-0804">Transcription</keyword>
<dbReference type="PROSITE" id="PS50949">
    <property type="entry name" value="HTH_GNTR"/>
    <property type="match status" value="1"/>
</dbReference>
<accession>A0A9X2P610</accession>
<dbReference type="Proteomes" id="UP001142175">
    <property type="component" value="Unassembled WGS sequence"/>
</dbReference>
<dbReference type="InterPro" id="IPR000524">
    <property type="entry name" value="Tscrpt_reg_HTH_GntR"/>
</dbReference>
<keyword evidence="6" id="KW-1185">Reference proteome</keyword>
<dbReference type="InterPro" id="IPR036388">
    <property type="entry name" value="WH-like_DNA-bd_sf"/>
</dbReference>
<protein>
    <submittedName>
        <fullName evidence="5">GntR family transcriptional regulator</fullName>
    </submittedName>
</protein>
<dbReference type="GO" id="GO:0003700">
    <property type="term" value="F:DNA-binding transcription factor activity"/>
    <property type="evidence" value="ECO:0007669"/>
    <property type="project" value="InterPro"/>
</dbReference>